<sequence length="149" mass="16760">MADEYELVIGNGYELIERARSIRYEVFTKEQNIATELDHDGLDEESLHVLVSNEGRAIATARLTVGIKQQSSMTRVAVLKAHRSQGIATTVVNALIEHAKTLNIASIHIHAHNYLRQFYEKLGFRFIAEVEVVCGHQLIEMKINLCADS</sequence>
<dbReference type="InterPro" id="IPR000182">
    <property type="entry name" value="GNAT_dom"/>
</dbReference>
<dbReference type="AlphaFoldDB" id="A0A0C1MJD9"/>
<dbReference type="SUPFAM" id="SSF55729">
    <property type="entry name" value="Acyl-CoA N-acyltransferases (Nat)"/>
    <property type="match status" value="1"/>
</dbReference>
<evidence type="ECO:0000313" key="2">
    <source>
        <dbReference type="EMBL" id="KID57074.1"/>
    </source>
</evidence>
<protein>
    <submittedName>
        <fullName evidence="2">Acetyltransferase</fullName>
    </submittedName>
</protein>
<evidence type="ECO:0000313" key="3">
    <source>
        <dbReference type="Proteomes" id="UP000031327"/>
    </source>
</evidence>
<dbReference type="PROSITE" id="PS51186">
    <property type="entry name" value="GNAT"/>
    <property type="match status" value="1"/>
</dbReference>
<dbReference type="PANTHER" id="PTHR13355:SF11">
    <property type="entry name" value="GLUCOSAMINE 6-PHOSPHATE N-ACETYLTRANSFERASE"/>
    <property type="match status" value="1"/>
</dbReference>
<keyword evidence="2" id="KW-0808">Transferase</keyword>
<evidence type="ECO:0000259" key="1">
    <source>
        <dbReference type="PROSITE" id="PS51186"/>
    </source>
</evidence>
<accession>A0A0C1MJD9</accession>
<comment type="caution">
    <text evidence="2">The sequence shown here is derived from an EMBL/GenBank/DDBJ whole genome shotgun (WGS) entry which is preliminary data.</text>
</comment>
<dbReference type="Proteomes" id="UP000031327">
    <property type="component" value="Unassembled WGS sequence"/>
</dbReference>
<dbReference type="Gene3D" id="3.40.630.30">
    <property type="match status" value="1"/>
</dbReference>
<dbReference type="PANTHER" id="PTHR13355">
    <property type="entry name" value="GLUCOSAMINE 6-PHOSPHATE N-ACETYLTRANSFERASE"/>
    <property type="match status" value="1"/>
</dbReference>
<dbReference type="InterPro" id="IPR016181">
    <property type="entry name" value="Acyl_CoA_acyltransferase"/>
</dbReference>
<gene>
    <name evidence="2" type="ORF">JF50_11835</name>
</gene>
<name>A0A0C1MJD9_9GAMM</name>
<dbReference type="CDD" id="cd04301">
    <property type="entry name" value="NAT_SF"/>
    <property type="match status" value="1"/>
</dbReference>
<dbReference type="Pfam" id="PF13673">
    <property type="entry name" value="Acetyltransf_10"/>
    <property type="match status" value="1"/>
</dbReference>
<dbReference type="EMBL" id="JWIC01000006">
    <property type="protein sequence ID" value="KID57074.1"/>
    <property type="molecule type" value="Genomic_DNA"/>
</dbReference>
<feature type="domain" description="N-acetyltransferase" evidence="1">
    <location>
        <begin position="3"/>
        <end position="146"/>
    </location>
</feature>
<dbReference type="InterPro" id="IPR039143">
    <property type="entry name" value="GNPNAT1-like"/>
</dbReference>
<reference evidence="2 3" key="1">
    <citation type="submission" date="2014-12" db="EMBL/GenBank/DDBJ databases">
        <title>Draft Genome Sequence of Pseudoalteromonas luteoviolacea HI1.</title>
        <authorList>
            <person name="Asahina A.Y."/>
            <person name="Hadfield M.G."/>
        </authorList>
    </citation>
    <scope>NUCLEOTIDE SEQUENCE [LARGE SCALE GENOMIC DNA]</scope>
    <source>
        <strain evidence="2 3">HI1</strain>
    </source>
</reference>
<dbReference type="GO" id="GO:0004343">
    <property type="term" value="F:glucosamine 6-phosphate N-acetyltransferase activity"/>
    <property type="evidence" value="ECO:0007669"/>
    <property type="project" value="TreeGrafter"/>
</dbReference>
<proteinExistence type="predicted"/>
<organism evidence="2 3">
    <name type="scientific">Pseudoalteromonas luteoviolacea</name>
    <dbReference type="NCBI Taxonomy" id="43657"/>
    <lineage>
        <taxon>Bacteria</taxon>
        <taxon>Pseudomonadati</taxon>
        <taxon>Pseudomonadota</taxon>
        <taxon>Gammaproteobacteria</taxon>
        <taxon>Alteromonadales</taxon>
        <taxon>Pseudoalteromonadaceae</taxon>
        <taxon>Pseudoalteromonas</taxon>
    </lineage>
</organism>